<dbReference type="EMBL" id="CP150496">
    <property type="protein sequence ID" value="WYW55130.1"/>
    <property type="molecule type" value="Genomic_DNA"/>
</dbReference>
<feature type="chain" id="PRO_5047039388" description="SdiA-regulated family protein" evidence="1">
    <location>
        <begin position="21"/>
        <end position="280"/>
    </location>
</feature>
<feature type="signal peptide" evidence="1">
    <location>
        <begin position="1"/>
        <end position="20"/>
    </location>
</feature>
<keyword evidence="1" id="KW-0732">Signal</keyword>
<reference evidence="2 3" key="1">
    <citation type="submission" date="2024-03" db="EMBL/GenBank/DDBJ databases">
        <authorList>
            <person name="Cao K."/>
        </authorList>
    </citation>
    <scope>NUCLEOTIDE SEQUENCE [LARGE SCALE GENOMIC DNA]</scope>
    <source>
        <strain evidence="2 3">MCCC 1K00696</strain>
    </source>
</reference>
<evidence type="ECO:0000313" key="2">
    <source>
        <dbReference type="EMBL" id="WYW55130.1"/>
    </source>
</evidence>
<gene>
    <name evidence="2" type="ORF">WG950_11390</name>
</gene>
<accession>A0ABZ2TQ38</accession>
<dbReference type="Proteomes" id="UP001491088">
    <property type="component" value="Chromosome"/>
</dbReference>
<dbReference type="SUPFAM" id="SSF101898">
    <property type="entry name" value="NHL repeat"/>
    <property type="match status" value="1"/>
</dbReference>
<evidence type="ECO:0000313" key="3">
    <source>
        <dbReference type="Proteomes" id="UP001491088"/>
    </source>
</evidence>
<proteinExistence type="predicted"/>
<keyword evidence="3" id="KW-1185">Reference proteome</keyword>
<sequence>MKKIVSIFSFLILMSCQNFGQLNIISDLPKTLNEVSGTEIVPKSDLIWMINDGGNKPTLFGLNAKGKIKKEIYIKAKNHDWEDLASDENGTIYIGDFGNNLNKRKNLSIIIVEQNELDEKNAEVDEIEFEYPNQNKFPPKKKDRYFDTEAFFYYNKNLYILTKSRVKGNYGKTTLYKLPAKKGTYTAEIVDDYENCKDLECWITSADISPNGKKVAVLSQRNILIFSNFKGDKFLSGDVKKIDLTHRSQKESITFKDNNTLLISDEKAHGTGGNLYELKL</sequence>
<evidence type="ECO:0000256" key="1">
    <source>
        <dbReference type="SAM" id="SignalP"/>
    </source>
</evidence>
<name>A0ABZ2TQ38_9FLAO</name>
<organism evidence="2 3">
    <name type="scientific">Polaribacter marinaquae</name>
    <dbReference type="NCBI Taxonomy" id="1642819"/>
    <lineage>
        <taxon>Bacteria</taxon>
        <taxon>Pseudomonadati</taxon>
        <taxon>Bacteroidota</taxon>
        <taxon>Flavobacteriia</taxon>
        <taxon>Flavobacteriales</taxon>
        <taxon>Flavobacteriaceae</taxon>
    </lineage>
</organism>
<dbReference type="RefSeq" id="WP_340932475.1">
    <property type="nucleotide sequence ID" value="NZ_CP150496.1"/>
</dbReference>
<dbReference type="PROSITE" id="PS51257">
    <property type="entry name" value="PROKAR_LIPOPROTEIN"/>
    <property type="match status" value="1"/>
</dbReference>
<protein>
    <recommendedName>
        <fullName evidence="4">SdiA-regulated family protein</fullName>
    </recommendedName>
</protein>
<evidence type="ECO:0008006" key="4">
    <source>
        <dbReference type="Google" id="ProtNLM"/>
    </source>
</evidence>